<protein>
    <submittedName>
        <fullName evidence="1">Uncharacterized protein</fullName>
    </submittedName>
</protein>
<dbReference type="Proteomes" id="UP000663879">
    <property type="component" value="Unassembled WGS sequence"/>
</dbReference>
<dbReference type="PANTHER" id="PTHR17695">
    <property type="entry name" value="SMALL SUBUNIT PROCESSOME COMPONENT 20 HOMOLOG"/>
    <property type="match status" value="1"/>
</dbReference>
<keyword evidence="2" id="KW-1185">Reference proteome</keyword>
<organism evidence="1 2">
    <name type="scientific">Brachionus calyciflorus</name>
    <dbReference type="NCBI Taxonomy" id="104777"/>
    <lineage>
        <taxon>Eukaryota</taxon>
        <taxon>Metazoa</taxon>
        <taxon>Spiralia</taxon>
        <taxon>Gnathifera</taxon>
        <taxon>Rotifera</taxon>
        <taxon>Eurotatoria</taxon>
        <taxon>Monogononta</taxon>
        <taxon>Pseudotrocha</taxon>
        <taxon>Ploima</taxon>
        <taxon>Brachionidae</taxon>
        <taxon>Brachionus</taxon>
    </lineage>
</organism>
<dbReference type="PANTHER" id="PTHR17695:SF11">
    <property type="entry name" value="SMALL SUBUNIT PROCESSOME COMPONENT 20 HOMOLOG"/>
    <property type="match status" value="1"/>
</dbReference>
<dbReference type="SUPFAM" id="SSF48371">
    <property type="entry name" value="ARM repeat"/>
    <property type="match status" value="1"/>
</dbReference>
<feature type="non-terminal residue" evidence="1">
    <location>
        <position position="1"/>
    </location>
</feature>
<dbReference type="AlphaFoldDB" id="A0A814QEK7"/>
<evidence type="ECO:0000313" key="1">
    <source>
        <dbReference type="EMBL" id="CAF1117549.1"/>
    </source>
</evidence>
<accession>A0A814QEK7</accession>
<dbReference type="OrthoDB" id="360653at2759"/>
<dbReference type="GO" id="GO:0030686">
    <property type="term" value="C:90S preribosome"/>
    <property type="evidence" value="ECO:0007669"/>
    <property type="project" value="TreeGrafter"/>
</dbReference>
<proteinExistence type="predicted"/>
<comment type="caution">
    <text evidence="1">The sequence shown here is derived from an EMBL/GenBank/DDBJ whole genome shotgun (WGS) entry which is preliminary data.</text>
</comment>
<dbReference type="InterPro" id="IPR052575">
    <property type="entry name" value="SSU_processome_comp_20"/>
</dbReference>
<name>A0A814QEK7_9BILA</name>
<dbReference type="InterPro" id="IPR016024">
    <property type="entry name" value="ARM-type_fold"/>
</dbReference>
<sequence length="109" mass="12696">VLAKVMKLSTQADSANVSLQSRQTMLHYILDYSLVEKKLKLLEFYVMQLNYECENGRESAIEMLATMFNTFPMAKLNEYAALFFLPLVIQLHNDESPKWKKPGWLLSLY</sequence>
<dbReference type="GO" id="GO:0032040">
    <property type="term" value="C:small-subunit processome"/>
    <property type="evidence" value="ECO:0007669"/>
    <property type="project" value="TreeGrafter"/>
</dbReference>
<dbReference type="EMBL" id="CAJNOC010008592">
    <property type="protein sequence ID" value="CAF1117549.1"/>
    <property type="molecule type" value="Genomic_DNA"/>
</dbReference>
<reference evidence="1" key="1">
    <citation type="submission" date="2021-02" db="EMBL/GenBank/DDBJ databases">
        <authorList>
            <person name="Nowell W R."/>
        </authorList>
    </citation>
    <scope>NUCLEOTIDE SEQUENCE</scope>
    <source>
        <strain evidence="1">Ploen Becks lab</strain>
    </source>
</reference>
<gene>
    <name evidence="1" type="ORF">OXX778_LOCUS21901</name>
</gene>
<evidence type="ECO:0000313" key="2">
    <source>
        <dbReference type="Proteomes" id="UP000663879"/>
    </source>
</evidence>